<dbReference type="eggNOG" id="ENOG502Z9RR">
    <property type="taxonomic scope" value="Bacteria"/>
</dbReference>
<evidence type="ECO:0000313" key="3">
    <source>
        <dbReference type="Proteomes" id="UP000031339"/>
    </source>
</evidence>
<evidence type="ECO:0000259" key="1">
    <source>
        <dbReference type="Pfam" id="PF09659"/>
    </source>
</evidence>
<dbReference type="AlphaFoldDB" id="A0A0C1HXQ7"/>
<feature type="domain" description="Csm6 HEPN" evidence="1">
    <location>
        <begin position="78"/>
        <end position="247"/>
    </location>
</feature>
<name>A0A0C1HXQ7_STRCV</name>
<organism evidence="2 3">
    <name type="scientific">Streptococcus constellatus</name>
    <dbReference type="NCBI Taxonomy" id="76860"/>
    <lineage>
        <taxon>Bacteria</taxon>
        <taxon>Bacillati</taxon>
        <taxon>Bacillota</taxon>
        <taxon>Bacilli</taxon>
        <taxon>Lactobacillales</taxon>
        <taxon>Streptococcaceae</taxon>
        <taxon>Streptococcus</taxon>
        <taxon>Streptococcus anginosus group</taxon>
    </lineage>
</organism>
<comment type="caution">
    <text evidence="2">The sequence shown here is derived from an EMBL/GenBank/DDBJ whole genome shotgun (WGS) entry which is preliminary data.</text>
</comment>
<protein>
    <recommendedName>
        <fullName evidence="1">Csm6 HEPN domain-containing protein</fullName>
    </recommendedName>
</protein>
<dbReference type="InterPro" id="IPR053941">
    <property type="entry name" value="Csm6_HEPN"/>
</dbReference>
<accession>A0A0C1HXQ7</accession>
<proteinExistence type="predicted"/>
<dbReference type="EMBL" id="JWIY01000001">
    <property type="protein sequence ID" value="KIC78878.1"/>
    <property type="molecule type" value="Genomic_DNA"/>
</dbReference>
<evidence type="ECO:0000313" key="2">
    <source>
        <dbReference type="EMBL" id="KIC78878.1"/>
    </source>
</evidence>
<dbReference type="Pfam" id="PF09659">
    <property type="entry name" value="Cas_Csm6_HEPN"/>
    <property type="match status" value="1"/>
</dbReference>
<dbReference type="OrthoDB" id="2232762at2"/>
<gene>
    <name evidence="2" type="ORF">RN79_04740</name>
</gene>
<reference evidence="2 3" key="1">
    <citation type="submission" date="2014-12" db="EMBL/GenBank/DDBJ databases">
        <title>Partial genome sequence of Streptococcus constellatus KCOM 1650 (= ChDC B144).</title>
        <authorList>
            <person name="Kook J.-K."/>
            <person name="Park S.-N."/>
            <person name="Lim Y.K."/>
            <person name="Jo E."/>
        </authorList>
    </citation>
    <scope>NUCLEOTIDE SEQUENCE [LARGE SCALE GENOMIC DNA]</scope>
    <source>
        <strain evidence="2 3">KCOM 1650</strain>
    </source>
</reference>
<dbReference type="STRING" id="862969.SCI_1337"/>
<sequence>MLGNLDLKEEIVYAISRYDYAHAYKLAQRLNDAGSKLIELLYIMAERRELNIRPAMECQLEIRNDFQLFCHESEEDEQLANYLYDLEAKLKNEQVIDFIRAVSPAIYRIFMRLIKMEIPDIESYIHNSREASYDRWNFEKMKNTGHPILSTFHAESTVHSSSLASLILLLDLSEQVKIMVKELRKLEKSVRNPLAHLIKHFDEEELYSTTGFSSQFFMEILILLAQATGITYDKEQFYFDRVNQVIKMFLD</sequence>
<dbReference type="RefSeq" id="WP_039677256.1">
    <property type="nucleotide sequence ID" value="NZ_JWIY01000001.1"/>
</dbReference>
<dbReference type="Proteomes" id="UP000031339">
    <property type="component" value="Unassembled WGS sequence"/>
</dbReference>